<dbReference type="EMBL" id="FTOL01000012">
    <property type="protein sequence ID" value="SIT23718.1"/>
    <property type="molecule type" value="Genomic_DNA"/>
</dbReference>
<dbReference type="Proteomes" id="UP000186744">
    <property type="component" value="Unassembled WGS sequence"/>
</dbReference>
<dbReference type="PANTHER" id="PTHR40980">
    <property type="entry name" value="PLUG DOMAIN-CONTAINING PROTEIN"/>
    <property type="match status" value="1"/>
</dbReference>
<evidence type="ECO:0000256" key="4">
    <source>
        <dbReference type="SAM" id="SignalP"/>
    </source>
</evidence>
<feature type="signal peptide" evidence="4">
    <location>
        <begin position="1"/>
        <end position="19"/>
    </location>
</feature>
<dbReference type="SUPFAM" id="SSF56935">
    <property type="entry name" value="Porins"/>
    <property type="match status" value="1"/>
</dbReference>
<feature type="chain" id="PRO_5009944011" evidence="4">
    <location>
        <begin position="20"/>
        <end position="721"/>
    </location>
</feature>
<dbReference type="RefSeq" id="WP_084184634.1">
    <property type="nucleotide sequence ID" value="NZ_FTOL01000012.1"/>
</dbReference>
<organism evidence="6 7">
    <name type="scientific">Chryseobacterium ureilyticum</name>
    <dbReference type="NCBI Taxonomy" id="373668"/>
    <lineage>
        <taxon>Bacteria</taxon>
        <taxon>Pseudomonadati</taxon>
        <taxon>Bacteroidota</taxon>
        <taxon>Flavobacteriia</taxon>
        <taxon>Flavobacteriales</taxon>
        <taxon>Weeksellaceae</taxon>
        <taxon>Chryseobacterium group</taxon>
        <taxon>Chryseobacterium</taxon>
    </lineage>
</organism>
<dbReference type="InterPro" id="IPR036942">
    <property type="entry name" value="Beta-barrel_TonB_sf"/>
</dbReference>
<evidence type="ECO:0000256" key="3">
    <source>
        <dbReference type="ARBA" id="ARBA00023237"/>
    </source>
</evidence>
<dbReference type="Gene3D" id="2.170.130.10">
    <property type="entry name" value="TonB-dependent receptor, plug domain"/>
    <property type="match status" value="1"/>
</dbReference>
<evidence type="ECO:0000256" key="1">
    <source>
        <dbReference type="ARBA" id="ARBA00004442"/>
    </source>
</evidence>
<dbReference type="OrthoDB" id="8764943at2"/>
<dbReference type="STRING" id="373668.SAMN05421786_11244"/>
<keyword evidence="6" id="KW-0675">Receptor</keyword>
<keyword evidence="7" id="KW-1185">Reference proteome</keyword>
<comment type="subcellular location">
    <subcellularLocation>
        <location evidence="1">Cell outer membrane</location>
    </subcellularLocation>
</comment>
<dbReference type="Pfam" id="PF14905">
    <property type="entry name" value="OMP_b-brl_3"/>
    <property type="match status" value="1"/>
</dbReference>
<keyword evidence="4" id="KW-0732">Signal</keyword>
<dbReference type="Gene3D" id="2.40.170.20">
    <property type="entry name" value="TonB-dependent receptor, beta-barrel domain"/>
    <property type="match status" value="1"/>
</dbReference>
<keyword evidence="2" id="KW-0472">Membrane</keyword>
<keyword evidence="3" id="KW-0998">Cell outer membrane</keyword>
<sequence length="721" mass="82237">MKTLILPTILLLFLNTMNAQEKETTNETSLETVVIKKQKKIIERKVDRLIYNVENSIASTGGNALNALKSAPMVRVQNEAISIVGKGEVLIMIDDRLQKIPASEVAAFLKTIPSDNIKSIEVITSPPAKYEAEGNSGIINIKLKTAKSNSWNASVGTNYTQRFYAGNSVQGMFNYNHGKLSLQSSLYVEQQKLRSNSQTNTYYQNELWSMDTQSISKNKNLGISLGADYKITDQWTTGVKYLGSFSTENGSSSPFTSRMNYQSSHPNSFISSDTESSNKPNINSLNWFNTIKMDSAKTVLTTDFDFFEYKKDDVRDFYGSELDANMQMLPGTYFSALNSNVNKIRNYSGKTDLETKLSWAEFNFGGRFSFTRTDNNFLAYNKETGLPVLNTDQSNIFIYKEYNEALYFSVSRKFNSQWEAKLGLRAEATQTIGVSENNNQTNKNQYIKLFPTAYLTYTMNTNHSFSLNYNRRIRRPDFDYLNPFVVRTSPFYYSEGNPYLKPSIIDNVELSYIQGQKWTSSLYYSKVSDFGQALSILNPETNVTRNTPMNYADTYQIGVSTSYNFNSIKWWNSFSGLNVNYQNVKSKVPYTASIDGYNAYLYSNNDFTLNKKKTISLSVNYGLQFPGRYQIFHISTMNILDVTVKVLCLDKKFSIALTGTDLLNSQRPLISYQSNGIETNFRNNNYTRGLRLSLSYRFGNNDLKSKDRNFGNEEERNRMNQ</sequence>
<proteinExistence type="predicted"/>
<name>A0A1N7QLK0_9FLAO</name>
<reference evidence="7" key="1">
    <citation type="submission" date="2017-01" db="EMBL/GenBank/DDBJ databases">
        <authorList>
            <person name="Varghese N."/>
            <person name="Submissions S."/>
        </authorList>
    </citation>
    <scope>NUCLEOTIDE SEQUENCE [LARGE SCALE GENOMIC DNA]</scope>
    <source>
        <strain evidence="7">DSM 18017</strain>
    </source>
</reference>
<dbReference type="AlphaFoldDB" id="A0A1N7QLK0"/>
<protein>
    <submittedName>
        <fullName evidence="6">Outer membrane receptor proteins, mostly Fe transport</fullName>
    </submittedName>
</protein>
<evidence type="ECO:0000313" key="6">
    <source>
        <dbReference type="EMBL" id="SIT23718.1"/>
    </source>
</evidence>
<evidence type="ECO:0000256" key="2">
    <source>
        <dbReference type="ARBA" id="ARBA00023136"/>
    </source>
</evidence>
<feature type="domain" description="Outer membrane protein beta-barrel" evidence="5">
    <location>
        <begin position="292"/>
        <end position="696"/>
    </location>
</feature>
<dbReference type="InterPro" id="IPR037066">
    <property type="entry name" value="Plug_dom_sf"/>
</dbReference>
<dbReference type="InterPro" id="IPR041700">
    <property type="entry name" value="OMP_b-brl_3"/>
</dbReference>
<dbReference type="PANTHER" id="PTHR40980:SF4">
    <property type="entry name" value="TONB-DEPENDENT RECEPTOR-LIKE BETA-BARREL DOMAIN-CONTAINING PROTEIN"/>
    <property type="match status" value="1"/>
</dbReference>
<dbReference type="GO" id="GO:0009279">
    <property type="term" value="C:cell outer membrane"/>
    <property type="evidence" value="ECO:0007669"/>
    <property type="project" value="UniProtKB-SubCell"/>
</dbReference>
<evidence type="ECO:0000259" key="5">
    <source>
        <dbReference type="Pfam" id="PF14905"/>
    </source>
</evidence>
<accession>A0A1N7QLK0</accession>
<gene>
    <name evidence="6" type="ORF">SAMN05421786_11244</name>
</gene>
<evidence type="ECO:0000313" key="7">
    <source>
        <dbReference type="Proteomes" id="UP000186744"/>
    </source>
</evidence>